<comment type="caution">
    <text evidence="2">The sequence shown here is derived from an EMBL/GenBank/DDBJ whole genome shotgun (WGS) entry which is preliminary data.</text>
</comment>
<feature type="non-terminal residue" evidence="2">
    <location>
        <position position="59"/>
    </location>
</feature>
<gene>
    <name evidence="2" type="ORF">M9458_001574</name>
</gene>
<feature type="region of interest" description="Disordered" evidence="1">
    <location>
        <begin position="14"/>
        <end position="37"/>
    </location>
</feature>
<proteinExistence type="predicted"/>
<accession>A0ABD0RZ05</accession>
<dbReference type="Proteomes" id="UP001529510">
    <property type="component" value="Unassembled WGS sequence"/>
</dbReference>
<feature type="non-terminal residue" evidence="2">
    <location>
        <position position="1"/>
    </location>
</feature>
<reference evidence="2 3" key="1">
    <citation type="submission" date="2024-05" db="EMBL/GenBank/DDBJ databases">
        <title>Genome sequencing and assembly of Indian major carp, Cirrhinus mrigala (Hamilton, 1822).</title>
        <authorList>
            <person name="Mohindra V."/>
            <person name="Chowdhury L.M."/>
            <person name="Lal K."/>
            <person name="Jena J.K."/>
        </authorList>
    </citation>
    <scope>NUCLEOTIDE SEQUENCE [LARGE SCALE GENOMIC DNA]</scope>
    <source>
        <strain evidence="2">CM1030</strain>
        <tissue evidence="2">Blood</tissue>
    </source>
</reference>
<evidence type="ECO:0000256" key="1">
    <source>
        <dbReference type="SAM" id="MobiDB-lite"/>
    </source>
</evidence>
<name>A0ABD0RZ05_CIRMR</name>
<dbReference type="AlphaFoldDB" id="A0ABD0RZ05"/>
<keyword evidence="3" id="KW-1185">Reference proteome</keyword>
<protein>
    <submittedName>
        <fullName evidence="2">Uncharacterized protein</fullName>
    </submittedName>
</protein>
<organism evidence="2 3">
    <name type="scientific">Cirrhinus mrigala</name>
    <name type="common">Mrigala</name>
    <dbReference type="NCBI Taxonomy" id="683832"/>
    <lineage>
        <taxon>Eukaryota</taxon>
        <taxon>Metazoa</taxon>
        <taxon>Chordata</taxon>
        <taxon>Craniata</taxon>
        <taxon>Vertebrata</taxon>
        <taxon>Euteleostomi</taxon>
        <taxon>Actinopterygii</taxon>
        <taxon>Neopterygii</taxon>
        <taxon>Teleostei</taxon>
        <taxon>Ostariophysi</taxon>
        <taxon>Cypriniformes</taxon>
        <taxon>Cyprinidae</taxon>
        <taxon>Labeoninae</taxon>
        <taxon>Labeonini</taxon>
        <taxon>Cirrhinus</taxon>
    </lineage>
</organism>
<evidence type="ECO:0000313" key="3">
    <source>
        <dbReference type="Proteomes" id="UP001529510"/>
    </source>
</evidence>
<evidence type="ECO:0000313" key="2">
    <source>
        <dbReference type="EMBL" id="KAL0203556.1"/>
    </source>
</evidence>
<dbReference type="EMBL" id="JAMKFB020000001">
    <property type="protein sequence ID" value="KAL0203556.1"/>
    <property type="molecule type" value="Genomic_DNA"/>
</dbReference>
<sequence>ELSVMKQVLISMRSQQHGGPLSASLPELETGTGTAVHRPKTLKTTDEEQYNYGPKPTVF</sequence>